<protein>
    <submittedName>
        <fullName evidence="1">Uncharacterized protein</fullName>
    </submittedName>
</protein>
<reference evidence="1" key="1">
    <citation type="submission" date="2019-08" db="EMBL/GenBank/DDBJ databases">
        <authorList>
            <person name="Kucharzyk K."/>
            <person name="Murdoch R.W."/>
            <person name="Higgins S."/>
            <person name="Loffler F."/>
        </authorList>
    </citation>
    <scope>NUCLEOTIDE SEQUENCE</scope>
</reference>
<sequence>MIQFPKILSQGLLSGFAGKAEIEAVKRHLFDLQSSHYQNENGVYHDEWAADRVGGGQELVKTDQGRFTRVYAGGTIPEEALLALGITKEEVMRFLIASLQKQIEQTRQETDCLPEAEGDWQYQYHVLERNLVIPYTLGKEEIFYQKHVVFVHLFISCPVE</sequence>
<proteinExistence type="predicted"/>
<accession>A0A645BQ16</accession>
<comment type="caution">
    <text evidence="1">The sequence shown here is derived from an EMBL/GenBank/DDBJ whole genome shotgun (WGS) entry which is preliminary data.</text>
</comment>
<gene>
    <name evidence="1" type="ORF">SDC9_114135</name>
</gene>
<evidence type="ECO:0000313" key="1">
    <source>
        <dbReference type="EMBL" id="MPM67218.1"/>
    </source>
</evidence>
<organism evidence="1">
    <name type="scientific">bioreactor metagenome</name>
    <dbReference type="NCBI Taxonomy" id="1076179"/>
    <lineage>
        <taxon>unclassified sequences</taxon>
        <taxon>metagenomes</taxon>
        <taxon>ecological metagenomes</taxon>
    </lineage>
</organism>
<dbReference type="EMBL" id="VSSQ01021558">
    <property type="protein sequence ID" value="MPM67218.1"/>
    <property type="molecule type" value="Genomic_DNA"/>
</dbReference>
<name>A0A645BQ16_9ZZZZ</name>
<dbReference type="AlphaFoldDB" id="A0A645BQ16"/>